<dbReference type="SUPFAM" id="SSF103365">
    <property type="entry name" value="Hypothetical protein PH1602"/>
    <property type="match status" value="1"/>
</dbReference>
<evidence type="ECO:0000256" key="11">
    <source>
        <dbReference type="PIRSR" id="PIRSR601233-3"/>
    </source>
</evidence>
<dbReference type="STRING" id="479437.Elen_2615"/>
<keyword evidence="7 11" id="KW-0464">Manganese</keyword>
<keyword evidence="3 11" id="KW-0479">Metal-binding</keyword>
<dbReference type="PaxDb" id="479437-Elen_2615"/>
<dbReference type="InterPro" id="IPR036025">
    <property type="entry name" value="RtcB-like_sf"/>
</dbReference>
<feature type="binding site" evidence="10">
    <location>
        <begin position="235"/>
        <end position="236"/>
    </location>
    <ligand>
        <name>GMP</name>
        <dbReference type="ChEBI" id="CHEBI:58115"/>
    </ligand>
</feature>
<feature type="active site" description="GMP-histidine intermediate" evidence="9">
    <location>
        <position position="284"/>
    </location>
</feature>
<evidence type="ECO:0000256" key="1">
    <source>
        <dbReference type="ARBA" id="ARBA00012726"/>
    </source>
</evidence>
<evidence type="ECO:0000256" key="10">
    <source>
        <dbReference type="PIRSR" id="PIRSR601233-2"/>
    </source>
</evidence>
<gene>
    <name evidence="12" type="ordered locus">Elen_2615</name>
</gene>
<evidence type="ECO:0000256" key="5">
    <source>
        <dbReference type="ARBA" id="ARBA00022800"/>
    </source>
</evidence>
<dbReference type="GO" id="GO:0006281">
    <property type="term" value="P:DNA repair"/>
    <property type="evidence" value="ECO:0007669"/>
    <property type="project" value="TreeGrafter"/>
</dbReference>
<dbReference type="PANTHER" id="PTHR43749">
    <property type="entry name" value="RNA-SPLICING LIGASE RTCB"/>
    <property type="match status" value="1"/>
</dbReference>
<feature type="binding site" evidence="11">
    <location>
        <position position="65"/>
    </location>
    <ligand>
        <name>Mn(2+)</name>
        <dbReference type="ChEBI" id="CHEBI:29035"/>
        <label>1</label>
    </ligand>
</feature>
<dbReference type="Gene3D" id="3.90.1860.10">
    <property type="entry name" value="tRNA-splicing ligase RtcB"/>
    <property type="match status" value="1"/>
</dbReference>
<proteinExistence type="predicted"/>
<dbReference type="GO" id="GO:0042245">
    <property type="term" value="P:RNA repair"/>
    <property type="evidence" value="ECO:0007669"/>
    <property type="project" value="UniProtKB-KW"/>
</dbReference>
<dbReference type="BioCyc" id="ELEN479437:G1GFY-2637-MONOMER"/>
<sequence length="369" mass="40492">MNDLKIYAQNLESAAMEQIETLANAPAFEGAKIRIMPDAHAGAGCVIGFTANLGDKVVPNLVGVDIGCGMLTSRIEFIEECHLDEFDEVVKKSVPSGFAVHNVQTCDIDAMGLLCRNELQNVARLERSMGTLGGGNHFVEIDAAGNGDAYLVVHSGSRNLGLQVANIYQRMAVETCKEPTPKGLEYLTGELRDAYLHDMHLCERWAGLNREAMMHAIYREARLGVLMGGTFHTVHNYIGNDGIVRKGAISAQEGERVLIPLNMRDGSVLGIGRGNEDWNNSAPHGAGRAMSRAKAKRELSVDGFREQMANVYSSTVCEGTLDEAPDAYKPAEQIVDALYPTVKVEKRLYPVYNFKAVEQKRERRARHEG</sequence>
<feature type="binding site" evidence="11">
    <location>
        <position position="137"/>
    </location>
    <ligand>
        <name>Mn(2+)</name>
        <dbReference type="ChEBI" id="CHEBI:29035"/>
        <label>1</label>
    </ligand>
</feature>
<keyword evidence="2" id="KW-0436">Ligase</keyword>
<reference evidence="12 13" key="1">
    <citation type="journal article" date="2009" name="Stand. Genomic Sci.">
        <title>Complete genome sequence of Eggerthella lenta type strain (IPP VPI 0255).</title>
        <authorList>
            <person name="Saunders E."/>
            <person name="Pukall R."/>
            <person name="Abt B."/>
            <person name="Lapidus A."/>
            <person name="Glavina Del Rio T."/>
            <person name="Copeland A."/>
            <person name="Tice H."/>
            <person name="Cheng J.F."/>
            <person name="Lucas S."/>
            <person name="Chen F."/>
            <person name="Nolan M."/>
            <person name="Bruce D."/>
            <person name="Goodwin L."/>
            <person name="Pitluck S."/>
            <person name="Ivanova N."/>
            <person name="Mavromatis K."/>
            <person name="Ovchinnikova G."/>
            <person name="Pati A."/>
            <person name="Chen A."/>
            <person name="Palaniappan K."/>
            <person name="Land M."/>
            <person name="Hauser L."/>
            <person name="Chang Y.J."/>
            <person name="Jeffries C.D."/>
            <person name="Chain P."/>
            <person name="Meincke L."/>
            <person name="Sims D."/>
            <person name="Brettin T."/>
            <person name="Detter J.C."/>
            <person name="Goker M."/>
            <person name="Bristow J."/>
            <person name="Eisen J.A."/>
            <person name="Markowitz V."/>
            <person name="Hugenholtz P."/>
            <person name="Kyrpides N.C."/>
            <person name="Klenk H.P."/>
            <person name="Han C."/>
        </authorList>
    </citation>
    <scope>NUCLEOTIDE SEQUENCE [LARGE SCALE GENOMIC DNA]</scope>
    <source>
        <strain evidence="13">ATCC 25559 / DSM 2243 / CCUG 17323 / JCM 9979 / KCTC 3265 / NCTC 11813 / VPI 0255 / 1899 B</strain>
    </source>
</reference>
<dbReference type="OrthoDB" id="9802323at2"/>
<dbReference type="Proteomes" id="UP000001377">
    <property type="component" value="Chromosome"/>
</dbReference>
<dbReference type="RefSeq" id="WP_015761289.1">
    <property type="nucleotide sequence ID" value="NC_013204.1"/>
</dbReference>
<evidence type="ECO:0000256" key="9">
    <source>
        <dbReference type="PIRSR" id="PIRSR601233-1"/>
    </source>
</evidence>
<feature type="binding site" evidence="11">
    <location>
        <position position="235"/>
    </location>
    <ligand>
        <name>Mn(2+)</name>
        <dbReference type="ChEBI" id="CHEBI:29035"/>
        <label>2</label>
    </ligand>
</feature>
<keyword evidence="4 10" id="KW-0547">Nucleotide-binding</keyword>
<evidence type="ECO:0000256" key="3">
    <source>
        <dbReference type="ARBA" id="ARBA00022723"/>
    </source>
</evidence>
<organism evidence="12 13">
    <name type="scientific">Eggerthella lenta (strain ATCC 25559 / DSM 2243 / CCUG 17323 / JCM 9979 / KCTC 3265 / NCTC 11813 / VPI 0255 / 1899 B)</name>
    <name type="common">Eubacterium lentum</name>
    <dbReference type="NCBI Taxonomy" id="479437"/>
    <lineage>
        <taxon>Bacteria</taxon>
        <taxon>Bacillati</taxon>
        <taxon>Actinomycetota</taxon>
        <taxon>Coriobacteriia</taxon>
        <taxon>Eggerthellales</taxon>
        <taxon>Eggerthellaceae</taxon>
        <taxon>Eggerthella</taxon>
    </lineage>
</organism>
<dbReference type="AlphaFoldDB" id="C8WLV4"/>
<dbReference type="PANTHER" id="PTHR43749:SF2">
    <property type="entry name" value="RNA-SPLICING LIGASE RTCB"/>
    <property type="match status" value="1"/>
</dbReference>
<dbReference type="EC" id="6.5.1.8" evidence="1"/>
<feature type="binding site" evidence="10">
    <location>
        <begin position="284"/>
        <end position="287"/>
    </location>
    <ligand>
        <name>GMP</name>
        <dbReference type="ChEBI" id="CHEBI:58115"/>
    </ligand>
</feature>
<feature type="binding site" evidence="10">
    <location>
        <begin position="260"/>
        <end position="263"/>
    </location>
    <ligand>
        <name>GMP</name>
        <dbReference type="ChEBI" id="CHEBI:58115"/>
    </ligand>
</feature>
<dbReference type="GO" id="GO:0030145">
    <property type="term" value="F:manganese ion binding"/>
    <property type="evidence" value="ECO:0007669"/>
    <property type="project" value="TreeGrafter"/>
</dbReference>
<keyword evidence="13" id="KW-1185">Reference proteome</keyword>
<dbReference type="GO" id="GO:0005525">
    <property type="term" value="F:GTP binding"/>
    <property type="evidence" value="ECO:0007669"/>
    <property type="project" value="UniProtKB-KW"/>
</dbReference>
<dbReference type="GO" id="GO:0003909">
    <property type="term" value="F:DNA ligase activity"/>
    <property type="evidence" value="ECO:0007669"/>
    <property type="project" value="TreeGrafter"/>
</dbReference>
<feature type="binding site" evidence="11">
    <location>
        <position position="154"/>
    </location>
    <ligand>
        <name>Mn(2+)</name>
        <dbReference type="ChEBI" id="CHEBI:29035"/>
        <label>2</label>
    </ligand>
</feature>
<dbReference type="HOGENOM" id="CLU_022279_1_1_11"/>
<dbReference type="InterPro" id="IPR052915">
    <property type="entry name" value="RtcB-like"/>
</dbReference>
<evidence type="ECO:0000256" key="7">
    <source>
        <dbReference type="ARBA" id="ARBA00023211"/>
    </source>
</evidence>
<dbReference type="GO" id="GO:0170057">
    <property type="term" value="F:RNA ligase (GTP) activity"/>
    <property type="evidence" value="ECO:0007669"/>
    <property type="project" value="UniProtKB-EC"/>
</dbReference>
<evidence type="ECO:0000313" key="12">
    <source>
        <dbReference type="EMBL" id="ACV56567.1"/>
    </source>
</evidence>
<keyword evidence="6 10" id="KW-0342">GTP-binding</keyword>
<dbReference type="InterPro" id="IPR001233">
    <property type="entry name" value="RtcB"/>
</dbReference>
<accession>C8WLV4</accession>
<dbReference type="EMBL" id="CP001726">
    <property type="protein sequence ID" value="ACV56567.1"/>
    <property type="molecule type" value="Genomic_DNA"/>
</dbReference>
<comment type="catalytic activity">
    <reaction evidence="8">
        <text>a 3'-end 3'-phospho-ribonucleotide-RNA + a 5'-end dephospho-ribonucleoside-RNA + GTP = a ribonucleotidyl-ribonucleotide-RNA + GMP + diphosphate</text>
        <dbReference type="Rhea" id="RHEA:68076"/>
        <dbReference type="Rhea" id="RHEA-COMP:10463"/>
        <dbReference type="Rhea" id="RHEA-COMP:13936"/>
        <dbReference type="Rhea" id="RHEA-COMP:17355"/>
        <dbReference type="ChEBI" id="CHEBI:33019"/>
        <dbReference type="ChEBI" id="CHEBI:37565"/>
        <dbReference type="ChEBI" id="CHEBI:58115"/>
        <dbReference type="ChEBI" id="CHEBI:83062"/>
        <dbReference type="ChEBI" id="CHEBI:138284"/>
        <dbReference type="ChEBI" id="CHEBI:173118"/>
        <dbReference type="EC" id="6.5.1.8"/>
    </reaction>
</comment>
<evidence type="ECO:0000256" key="4">
    <source>
        <dbReference type="ARBA" id="ARBA00022741"/>
    </source>
</evidence>
<dbReference type="KEGG" id="ele:Elen_2615"/>
<evidence type="ECO:0000313" key="13">
    <source>
        <dbReference type="Proteomes" id="UP000001377"/>
    </source>
</evidence>
<evidence type="ECO:0000256" key="2">
    <source>
        <dbReference type="ARBA" id="ARBA00022598"/>
    </source>
</evidence>
<keyword evidence="5" id="KW-0692">RNA repair</keyword>
<dbReference type="eggNOG" id="COG1690">
    <property type="taxonomic scope" value="Bacteria"/>
</dbReference>
<dbReference type="GO" id="GO:0006396">
    <property type="term" value="P:RNA processing"/>
    <property type="evidence" value="ECO:0007669"/>
    <property type="project" value="InterPro"/>
</dbReference>
<evidence type="ECO:0000256" key="8">
    <source>
        <dbReference type="ARBA" id="ARBA00047746"/>
    </source>
</evidence>
<name>C8WLV4_EGGLE</name>
<feature type="binding site" evidence="10">
    <location>
        <begin position="136"/>
        <end position="140"/>
    </location>
    <ligand>
        <name>GMP</name>
        <dbReference type="ChEBI" id="CHEBI:58115"/>
    </ligand>
</feature>
<comment type="cofactor">
    <cofactor evidence="11">
        <name>Mn(2+)</name>
        <dbReference type="ChEBI" id="CHEBI:29035"/>
    </cofactor>
    <text evidence="11">Binds 2 manganese ions per subunit.</text>
</comment>
<dbReference type="Pfam" id="PF01139">
    <property type="entry name" value="RtcB"/>
    <property type="match status" value="2"/>
</dbReference>
<feature type="binding site" evidence="10">
    <location>
        <position position="267"/>
    </location>
    <ligand>
        <name>GMP</name>
        <dbReference type="ChEBI" id="CHEBI:58115"/>
    </ligand>
</feature>
<protein>
    <recommendedName>
        <fullName evidence="1">3'-phosphate/5'-hydroxy nucleic acid ligase</fullName>
        <ecNumber evidence="1">6.5.1.8</ecNumber>
    </recommendedName>
</protein>
<evidence type="ECO:0000256" key="6">
    <source>
        <dbReference type="ARBA" id="ARBA00023134"/>
    </source>
</evidence>